<sequence length="631" mass="71161">MCNKLLPFEDKLNILALDSKPDLLSSPTMLIRDNTDIENAPVPRAPLLACNPQPHQTRALLQLDGPDASVKNCLKELCMALIKLKKQFKREMQCNNMKTDPRNPANIQALFDYCVLAEQLVQEGIQNPEMSASLQIACTKVSTVTKEGDVISKGAWYARTLRSKARHVRELGQLPTWKQGKGGAHKLLLDNPLVSKAVEAFVGKAEVGKVTPHLLMVKVNTRILPPLMLSKSTISKNTAKSWLLQLGSQQYTYKKGIYMDGHEQPNVVMYQTEFLNEVAKHKLLVLLEEEIKAHRALPKNKHLKTWDACKIIYPGKNQDPYWDMPQLVTQIKEAIKIFEVKFLGAQMLLFVDQSSAHNAYAVDALNDWKMNVQPGRKQLVMHNTEIPLNNPNPSLCGQTQTMVFLSNHPQFPNQPKGMEEILKEQGLWEPLVAAAGGKQLQVVGRCKTCKATAAQREKMLNKAQVVLDENPKLFGSIDNVLEVTQNESLELDNNSINDTLCCMEKCLSAEANFRAEKPLLQLVVEAARHLCILLPKFHCKLIPIEMYWGYAKQIFWGQCNGSFQLAKDLVPKCLDACLVQTICPFLQKTWRYMDAYRKGLTGVMAEHAVKEFTLHQKIAKQIMMEVAMLVM</sequence>
<proteinExistence type="predicted"/>
<evidence type="ECO:0008006" key="3">
    <source>
        <dbReference type="Google" id="ProtNLM"/>
    </source>
</evidence>
<accession>A0A8H7LNL2</accession>
<name>A0A8H7LNL2_9AGAM</name>
<evidence type="ECO:0000313" key="1">
    <source>
        <dbReference type="EMBL" id="KAF8694004.1"/>
    </source>
</evidence>
<dbReference type="Proteomes" id="UP000602905">
    <property type="component" value="Unassembled WGS sequence"/>
</dbReference>
<evidence type="ECO:0000313" key="2">
    <source>
        <dbReference type="Proteomes" id="UP000602905"/>
    </source>
</evidence>
<comment type="caution">
    <text evidence="1">The sequence shown here is derived from an EMBL/GenBank/DDBJ whole genome shotgun (WGS) entry which is preliminary data.</text>
</comment>
<organism evidence="1 2">
    <name type="scientific">Rhizoctonia solani</name>
    <dbReference type="NCBI Taxonomy" id="456999"/>
    <lineage>
        <taxon>Eukaryota</taxon>
        <taxon>Fungi</taxon>
        <taxon>Dikarya</taxon>
        <taxon>Basidiomycota</taxon>
        <taxon>Agaricomycotina</taxon>
        <taxon>Agaricomycetes</taxon>
        <taxon>Cantharellales</taxon>
        <taxon>Ceratobasidiaceae</taxon>
        <taxon>Rhizoctonia</taxon>
    </lineage>
</organism>
<dbReference type="EMBL" id="JACYCD010000456">
    <property type="protein sequence ID" value="KAF8694004.1"/>
    <property type="molecule type" value="Genomic_DNA"/>
</dbReference>
<gene>
    <name evidence="1" type="ORF">RHS03_08251</name>
</gene>
<protein>
    <recommendedName>
        <fullName evidence="3">DDE-1 domain-containing protein</fullName>
    </recommendedName>
</protein>
<dbReference type="PANTHER" id="PTHR35871">
    <property type="entry name" value="EXPRESSED PROTEIN"/>
    <property type="match status" value="1"/>
</dbReference>
<reference evidence="1" key="1">
    <citation type="submission" date="2020-09" db="EMBL/GenBank/DDBJ databases">
        <title>Comparative genome analyses of four rice-infecting Rhizoctonia solani isolates reveal extensive enrichment of homogalacturonan modification genes.</title>
        <authorList>
            <person name="Lee D.-Y."/>
            <person name="Jeon J."/>
            <person name="Kim K.-T."/>
            <person name="Cheong K."/>
            <person name="Song H."/>
            <person name="Choi G."/>
            <person name="Ko J."/>
            <person name="Opiyo S.O."/>
            <person name="Zuo S."/>
            <person name="Madhav S."/>
            <person name="Lee Y.-H."/>
            <person name="Wang G.-L."/>
        </authorList>
    </citation>
    <scope>NUCLEOTIDE SEQUENCE</scope>
    <source>
        <strain evidence="1">AG1-IA WGL</strain>
    </source>
</reference>
<dbReference type="PANTHER" id="PTHR35871:SF1">
    <property type="entry name" value="CXC1-LIKE CYSTEINE CLUSTER ASSOCIATED WITH KDZ TRANSPOSASES DOMAIN-CONTAINING PROTEIN"/>
    <property type="match status" value="1"/>
</dbReference>
<dbReference type="OrthoDB" id="2449121at2759"/>
<feature type="non-terminal residue" evidence="1">
    <location>
        <position position="1"/>
    </location>
</feature>
<dbReference type="AlphaFoldDB" id="A0A8H7LNL2"/>